<organism evidence="1 2">
    <name type="scientific">Mycobacterium shigaense</name>
    <dbReference type="NCBI Taxonomy" id="722731"/>
    <lineage>
        <taxon>Bacteria</taxon>
        <taxon>Bacillati</taxon>
        <taxon>Actinomycetota</taxon>
        <taxon>Actinomycetes</taxon>
        <taxon>Mycobacteriales</taxon>
        <taxon>Mycobacteriaceae</taxon>
        <taxon>Mycobacterium</taxon>
        <taxon>Mycobacterium simiae complex</taxon>
    </lineage>
</organism>
<dbReference type="Proteomes" id="UP000217736">
    <property type="component" value="Chromosome"/>
</dbReference>
<evidence type="ECO:0000313" key="2">
    <source>
        <dbReference type="Proteomes" id="UP000217736"/>
    </source>
</evidence>
<keyword evidence="2" id="KW-1185">Reference proteome</keyword>
<dbReference type="RefSeq" id="WP_096440536.1">
    <property type="nucleotide sequence ID" value="NZ_AP018164.1"/>
</dbReference>
<protein>
    <submittedName>
        <fullName evidence="1">Uncharacterized protein</fullName>
    </submittedName>
</protein>
<name>A0A1Z4EJ38_9MYCO</name>
<accession>A0A1Z4EJ38</accession>
<gene>
    <name evidence="1" type="ORF">MSG_02865</name>
</gene>
<evidence type="ECO:0000313" key="1">
    <source>
        <dbReference type="EMBL" id="BAX93009.1"/>
    </source>
</evidence>
<sequence length="296" mass="31926">MSDQLRDIRELANDTDAYRDELYKRWTGLLSYCYIGRKHSSMDIGEVDNTVAIRRDMRNESGGTILAPLAISSPEGCQTDMVTVPNPVIASIRIIDPGYDVQRVEIVGSGIVHQGRTMGYGRCTIVDADNPDRVIASNEGQGAIIGIPPEGLDRMDVSGTELVIEDSADLPPLWQAFGAAKRADGNWVLPPLSVELASPDAALHIGPQHVVLEAAATDLAAEVAGTRRVQVVSWHVMFMSREKVGPFRVEGAPYIVRSSGRSRGRSGRIGVRMLLHDEGNADKAVTSAAPIFAVVG</sequence>
<reference evidence="2" key="1">
    <citation type="submission" date="2017-06" db="EMBL/GenBank/DDBJ databases">
        <title>Complete Genome Sequence of Mycobacterium shigaense.</title>
        <authorList>
            <person name="Fukano H."/>
            <person name="Yoshida M."/>
            <person name="Kazumi Y."/>
            <person name="Ogura Y."/>
            <person name="Mitarai S."/>
            <person name="Hayashi T."/>
            <person name="Hoshino Y."/>
        </authorList>
    </citation>
    <scope>NUCLEOTIDE SEQUENCE [LARGE SCALE GENOMIC DNA]</scope>
    <source>
        <strain evidence="2">UN-152</strain>
    </source>
</reference>
<proteinExistence type="predicted"/>
<dbReference type="KEGG" id="mshg:MSG_02865"/>
<dbReference type="AlphaFoldDB" id="A0A1Z4EJ38"/>
<dbReference type="OrthoDB" id="7605329at2"/>
<dbReference type="EMBL" id="AP018164">
    <property type="protein sequence ID" value="BAX93009.1"/>
    <property type="molecule type" value="Genomic_DNA"/>
</dbReference>